<dbReference type="EMBL" id="JAMZMK010006619">
    <property type="protein sequence ID" value="KAI7747970.1"/>
    <property type="molecule type" value="Genomic_DNA"/>
</dbReference>
<keyword evidence="2" id="KW-1185">Reference proteome</keyword>
<proteinExistence type="predicted"/>
<reference evidence="1" key="1">
    <citation type="submission" date="2022-06" db="EMBL/GenBank/DDBJ databases">
        <title>Uncovering the hologenomic basis of an extraordinary plant invasion.</title>
        <authorList>
            <person name="Bieker V.C."/>
            <person name="Martin M.D."/>
            <person name="Gilbert T."/>
            <person name="Hodgins K."/>
            <person name="Battlay P."/>
            <person name="Petersen B."/>
            <person name="Wilson J."/>
        </authorList>
    </citation>
    <scope>NUCLEOTIDE SEQUENCE</scope>
    <source>
        <strain evidence="1">AA19_3_7</strain>
        <tissue evidence="1">Leaf</tissue>
    </source>
</reference>
<comment type="caution">
    <text evidence="1">The sequence shown here is derived from an EMBL/GenBank/DDBJ whole genome shotgun (WGS) entry which is preliminary data.</text>
</comment>
<gene>
    <name evidence="1" type="ORF">M8C21_027894</name>
</gene>
<evidence type="ECO:0000313" key="1">
    <source>
        <dbReference type="EMBL" id="KAI7747970.1"/>
    </source>
</evidence>
<dbReference type="AlphaFoldDB" id="A0AAD5GM44"/>
<protein>
    <submittedName>
        <fullName evidence="1">Uncharacterized protein</fullName>
    </submittedName>
</protein>
<name>A0AAD5GM44_AMBAR</name>
<sequence length="132" mass="14857">MWAVKTLYERIALGGCNGGNGLRWPASTVAKTNLIGDVVEFIFWTQRLFVFSDRTIQHIADADPVRDGAKALQLKYHHRPVGKRKRDARNRTEDFRFTSVATPTIYAGCSTADDNCPDKIEGKIYNVSLLKL</sequence>
<evidence type="ECO:0000313" key="2">
    <source>
        <dbReference type="Proteomes" id="UP001206925"/>
    </source>
</evidence>
<organism evidence="1 2">
    <name type="scientific">Ambrosia artemisiifolia</name>
    <name type="common">Common ragweed</name>
    <dbReference type="NCBI Taxonomy" id="4212"/>
    <lineage>
        <taxon>Eukaryota</taxon>
        <taxon>Viridiplantae</taxon>
        <taxon>Streptophyta</taxon>
        <taxon>Embryophyta</taxon>
        <taxon>Tracheophyta</taxon>
        <taxon>Spermatophyta</taxon>
        <taxon>Magnoliopsida</taxon>
        <taxon>eudicotyledons</taxon>
        <taxon>Gunneridae</taxon>
        <taxon>Pentapetalae</taxon>
        <taxon>asterids</taxon>
        <taxon>campanulids</taxon>
        <taxon>Asterales</taxon>
        <taxon>Asteraceae</taxon>
        <taxon>Asteroideae</taxon>
        <taxon>Heliantheae alliance</taxon>
        <taxon>Heliantheae</taxon>
        <taxon>Ambrosia</taxon>
    </lineage>
</organism>
<dbReference type="Proteomes" id="UP001206925">
    <property type="component" value="Unassembled WGS sequence"/>
</dbReference>
<accession>A0AAD5GM44</accession>